<evidence type="ECO:0000259" key="11">
    <source>
        <dbReference type="Pfam" id="PF05649"/>
    </source>
</evidence>
<keyword evidence="6" id="KW-0862">Zinc</keyword>
<dbReference type="PRINTS" id="PR00786">
    <property type="entry name" value="NEPRILYSIN"/>
</dbReference>
<dbReference type="InterPro" id="IPR018497">
    <property type="entry name" value="Peptidase_M13_C"/>
</dbReference>
<dbReference type="RefSeq" id="WP_106391999.1">
    <property type="nucleotide sequence ID" value="NZ_PVNK01000127.1"/>
</dbReference>
<evidence type="ECO:0000259" key="10">
    <source>
        <dbReference type="Pfam" id="PF01431"/>
    </source>
</evidence>
<dbReference type="InterPro" id="IPR000718">
    <property type="entry name" value="Peptidase_M13"/>
</dbReference>
<evidence type="ECO:0000256" key="5">
    <source>
        <dbReference type="ARBA" id="ARBA00022801"/>
    </source>
</evidence>
<feature type="domain" description="Peptidase M13 N-terminal" evidence="11">
    <location>
        <begin position="67"/>
        <end position="464"/>
    </location>
</feature>
<evidence type="ECO:0000256" key="7">
    <source>
        <dbReference type="ARBA" id="ARBA00023049"/>
    </source>
</evidence>
<dbReference type="AlphaFoldDB" id="A0A2S9YAV1"/>
<dbReference type="PANTHER" id="PTHR11733">
    <property type="entry name" value="ZINC METALLOPROTEASE FAMILY M13 NEPRILYSIN-RELATED"/>
    <property type="match status" value="1"/>
</dbReference>
<evidence type="ECO:0000256" key="8">
    <source>
        <dbReference type="SAM" id="MobiDB-lite"/>
    </source>
</evidence>
<dbReference type="OrthoDB" id="9775677at2"/>
<sequence>MSRIKSWVSLGLVALTCGAAPACDRGGEVVNPDPKPVGDQPDPAAPAEVPSTGVDGLVASIDASVDPCVDFYQYACGGWLAAHERPADKPRYGRSFDTVSENNEAVLRELLEAAGAAAKAGGADPQTQQLGNYYNACMDMPARDAAGHSGIAETLALIDSIADKNQLMKVVGQLHATVWGRIGWLGMPAAPPLFIVSVGADYMGGPDKNMAIISQAGLGLPARAMYLPAEGPEGDGGRELLAAYEAHIAKMFTLVGASAEQAKADAATVLAIETTLAAASMTPVELRDDQANYHKEGYKGLRKRAKGLDWAAYFDGAGLPQTQELNIHTPDYLGAVAKLVNERELAELQAYLRWMVIHATAEDLDTKLGEANFELAQIVTGVGERPALWKRCTQSLMWALPDLLGPAYVERAFTGDSKAIANDMIERINAAMESSFPTLEWMDDTTRDRAKGKITAMERKIGYPDRWQDYSEVEITGAAHFANVSAEKRAHAAREVAKIGAAVDKAEWFMPTPLVNAYYNPTNNEIVFPAGILQPPFFDASQPMVMNFGGIGAVAGHELTHGFDDEGRKYDATGRLTPWWSPEVSEAFEERVACVVGQYDGYEALPGKYVNGELTAGENIADIGGVKEAFLAYQTWAQEQGGDPAVVEGMTNEQVFFVAWAQNWCQHVAEPELARRLEVDPHSPGAFRAAGPLVDLPAFAEAFSCEEGTPMNPPDRCEIW</sequence>
<comment type="cofactor">
    <cofactor evidence="1">
        <name>Zn(2+)</name>
        <dbReference type="ChEBI" id="CHEBI:29105"/>
    </cofactor>
</comment>
<dbReference type="Gene3D" id="1.10.1380.10">
    <property type="entry name" value="Neutral endopeptidase , domain2"/>
    <property type="match status" value="1"/>
</dbReference>
<protein>
    <submittedName>
        <fullName evidence="12">Neutral endopeptidase</fullName>
        <ecNumber evidence="12">3.4.24.-</ecNumber>
    </submittedName>
</protein>
<dbReference type="Pfam" id="PF01431">
    <property type="entry name" value="Peptidase_M13"/>
    <property type="match status" value="1"/>
</dbReference>
<feature type="signal peptide" evidence="9">
    <location>
        <begin position="1"/>
        <end position="22"/>
    </location>
</feature>
<keyword evidence="4" id="KW-0479">Metal-binding</keyword>
<evidence type="ECO:0000256" key="9">
    <source>
        <dbReference type="SAM" id="SignalP"/>
    </source>
</evidence>
<organism evidence="12 13">
    <name type="scientific">Enhygromyxa salina</name>
    <dbReference type="NCBI Taxonomy" id="215803"/>
    <lineage>
        <taxon>Bacteria</taxon>
        <taxon>Pseudomonadati</taxon>
        <taxon>Myxococcota</taxon>
        <taxon>Polyangia</taxon>
        <taxon>Nannocystales</taxon>
        <taxon>Nannocystaceae</taxon>
        <taxon>Enhygromyxa</taxon>
    </lineage>
</organism>
<evidence type="ECO:0000256" key="3">
    <source>
        <dbReference type="ARBA" id="ARBA00022670"/>
    </source>
</evidence>
<evidence type="ECO:0000313" key="13">
    <source>
        <dbReference type="Proteomes" id="UP000237968"/>
    </source>
</evidence>
<gene>
    <name evidence="12" type="primary">pepO_1</name>
    <name evidence="12" type="ORF">ENSA5_26000</name>
</gene>
<keyword evidence="7" id="KW-0482">Metalloprotease</keyword>
<dbReference type="GO" id="GO:0016485">
    <property type="term" value="P:protein processing"/>
    <property type="evidence" value="ECO:0007669"/>
    <property type="project" value="TreeGrafter"/>
</dbReference>
<proteinExistence type="inferred from homology"/>
<dbReference type="SUPFAM" id="SSF55486">
    <property type="entry name" value="Metalloproteases ('zincins'), catalytic domain"/>
    <property type="match status" value="1"/>
</dbReference>
<keyword evidence="13" id="KW-1185">Reference proteome</keyword>
<feature type="domain" description="Peptidase M13 C-terminal" evidence="10">
    <location>
        <begin position="516"/>
        <end position="719"/>
    </location>
</feature>
<comment type="similarity">
    <text evidence="2">Belongs to the peptidase M13 family.</text>
</comment>
<accession>A0A2S9YAV1</accession>
<name>A0A2S9YAV1_9BACT</name>
<feature type="chain" id="PRO_5015729531" evidence="9">
    <location>
        <begin position="23"/>
        <end position="720"/>
    </location>
</feature>
<dbReference type="Pfam" id="PF05649">
    <property type="entry name" value="Peptidase_M13_N"/>
    <property type="match status" value="1"/>
</dbReference>
<feature type="region of interest" description="Disordered" evidence="8">
    <location>
        <begin position="28"/>
        <end position="51"/>
    </location>
</feature>
<reference evidence="12 13" key="1">
    <citation type="submission" date="2018-03" db="EMBL/GenBank/DDBJ databases">
        <title>Draft Genome Sequences of the Obligatory Marine Myxobacteria Enhygromyxa salina SWB005.</title>
        <authorList>
            <person name="Poehlein A."/>
            <person name="Moghaddam J.A."/>
            <person name="Harms H."/>
            <person name="Alanjari M."/>
            <person name="Koenig G.M."/>
            <person name="Daniel R."/>
            <person name="Schaeberle T.F."/>
        </authorList>
    </citation>
    <scope>NUCLEOTIDE SEQUENCE [LARGE SCALE GENOMIC DNA]</scope>
    <source>
        <strain evidence="12 13">SWB005</strain>
    </source>
</reference>
<dbReference type="PROSITE" id="PS51885">
    <property type="entry name" value="NEPRILYSIN"/>
    <property type="match status" value="1"/>
</dbReference>
<dbReference type="InterPro" id="IPR042089">
    <property type="entry name" value="Peptidase_M13_dom_2"/>
</dbReference>
<dbReference type="InterPro" id="IPR024079">
    <property type="entry name" value="MetalloPept_cat_dom_sf"/>
</dbReference>
<keyword evidence="5 12" id="KW-0378">Hydrolase</keyword>
<evidence type="ECO:0000313" key="12">
    <source>
        <dbReference type="EMBL" id="PRQ02141.1"/>
    </source>
</evidence>
<keyword evidence="9" id="KW-0732">Signal</keyword>
<comment type="caution">
    <text evidence="12">The sequence shown here is derived from an EMBL/GenBank/DDBJ whole genome shotgun (WGS) entry which is preliminary data.</text>
</comment>
<dbReference type="Proteomes" id="UP000237968">
    <property type="component" value="Unassembled WGS sequence"/>
</dbReference>
<dbReference type="GO" id="GO:0004222">
    <property type="term" value="F:metalloendopeptidase activity"/>
    <property type="evidence" value="ECO:0007669"/>
    <property type="project" value="InterPro"/>
</dbReference>
<dbReference type="GO" id="GO:0005886">
    <property type="term" value="C:plasma membrane"/>
    <property type="evidence" value="ECO:0007669"/>
    <property type="project" value="TreeGrafter"/>
</dbReference>
<dbReference type="InterPro" id="IPR008753">
    <property type="entry name" value="Peptidase_M13_N"/>
</dbReference>
<dbReference type="CDD" id="cd08662">
    <property type="entry name" value="M13"/>
    <property type="match status" value="1"/>
</dbReference>
<dbReference type="GO" id="GO:0046872">
    <property type="term" value="F:metal ion binding"/>
    <property type="evidence" value="ECO:0007669"/>
    <property type="project" value="UniProtKB-KW"/>
</dbReference>
<evidence type="ECO:0000256" key="2">
    <source>
        <dbReference type="ARBA" id="ARBA00007357"/>
    </source>
</evidence>
<dbReference type="EMBL" id="PVNK01000127">
    <property type="protein sequence ID" value="PRQ02141.1"/>
    <property type="molecule type" value="Genomic_DNA"/>
</dbReference>
<keyword evidence="3" id="KW-0645">Protease</keyword>
<evidence type="ECO:0000256" key="4">
    <source>
        <dbReference type="ARBA" id="ARBA00022723"/>
    </source>
</evidence>
<dbReference type="Gene3D" id="3.40.390.10">
    <property type="entry name" value="Collagenase (Catalytic Domain)"/>
    <property type="match status" value="1"/>
</dbReference>
<evidence type="ECO:0000256" key="6">
    <source>
        <dbReference type="ARBA" id="ARBA00022833"/>
    </source>
</evidence>
<dbReference type="EC" id="3.4.24.-" evidence="12"/>
<evidence type="ECO:0000256" key="1">
    <source>
        <dbReference type="ARBA" id="ARBA00001947"/>
    </source>
</evidence>
<dbReference type="PANTHER" id="PTHR11733:SF167">
    <property type="entry name" value="FI17812P1-RELATED"/>
    <property type="match status" value="1"/>
</dbReference>